<keyword evidence="2" id="KW-1185">Reference proteome</keyword>
<evidence type="ECO:0000313" key="1">
    <source>
        <dbReference type="EMBL" id="SDH46223.1"/>
    </source>
</evidence>
<dbReference type="Proteomes" id="UP000199623">
    <property type="component" value="Unassembled WGS sequence"/>
</dbReference>
<gene>
    <name evidence="1" type="ORF">SAMN05216553_1239</name>
</gene>
<dbReference type="STRING" id="200378.SAMN05216553_1239"/>
<protein>
    <submittedName>
        <fullName evidence="1">Spectinomycin phosphotransferase</fullName>
    </submittedName>
</protein>
<evidence type="ECO:0000313" key="2">
    <source>
        <dbReference type="Proteomes" id="UP000199623"/>
    </source>
</evidence>
<dbReference type="AlphaFoldDB" id="A0A1G8CLR7"/>
<organism evidence="1 2">
    <name type="scientific">Lentzea fradiae</name>
    <dbReference type="NCBI Taxonomy" id="200378"/>
    <lineage>
        <taxon>Bacteria</taxon>
        <taxon>Bacillati</taxon>
        <taxon>Actinomycetota</taxon>
        <taxon>Actinomycetes</taxon>
        <taxon>Pseudonocardiales</taxon>
        <taxon>Pseudonocardiaceae</taxon>
        <taxon>Lentzea</taxon>
    </lineage>
</organism>
<dbReference type="EMBL" id="FNCC01000023">
    <property type="protein sequence ID" value="SDH46223.1"/>
    <property type="molecule type" value="Genomic_DNA"/>
</dbReference>
<proteinExistence type="predicted"/>
<keyword evidence="1" id="KW-0808">Transferase</keyword>
<dbReference type="GO" id="GO:0016740">
    <property type="term" value="F:transferase activity"/>
    <property type="evidence" value="ECO:0007669"/>
    <property type="project" value="UniProtKB-KW"/>
</dbReference>
<name>A0A1G8CLR7_9PSEU</name>
<accession>A0A1G8CLR7</accession>
<sequence length="111" mass="11581">MSATHRPLSRSQAPDTSATGLTYAAIGFGDHHRHVTALDGTRWFATVADLTGKPHCGPTASTALTGLRSAMLRAAGLEFVVAPVGEPVVQLGERYALSVLPAVEGSSVRTR</sequence>
<reference evidence="2" key="1">
    <citation type="submission" date="2016-10" db="EMBL/GenBank/DDBJ databases">
        <authorList>
            <person name="Varghese N."/>
            <person name="Submissions S."/>
        </authorList>
    </citation>
    <scope>NUCLEOTIDE SEQUENCE [LARGE SCALE GENOMIC DNA]</scope>
    <source>
        <strain evidence="2">CGMCC 4.3506</strain>
    </source>
</reference>